<dbReference type="eggNOG" id="COG1490">
    <property type="taxonomic scope" value="Bacteria"/>
</dbReference>
<comment type="function">
    <text evidence="2">An aminoacyl-tRNA editing enzyme that deacylates mischarged D-aminoacyl-tRNAs. Also deacylates mischarged glycyl-tRNA(Ala), protecting cells against glycine mischarging by AlaRS. Acts via tRNA-based rather than protein-based catalysis; rejects L-amino acids rather than detecting D-amino acids in the active site. By recycling D-aminoacyl-tRNA to D-amino acids and free tRNA molecules, this enzyme counteracts the toxicity associated with the formation of D-aminoacyl-tRNA entities in vivo and helps enforce protein L-homochirality.</text>
</comment>
<name>D6YS58_WADCW</name>
<comment type="catalytic activity">
    <reaction evidence="2">
        <text>a D-aminoacyl-tRNA + H2O = a tRNA + a D-alpha-amino acid + H(+)</text>
        <dbReference type="Rhea" id="RHEA:13953"/>
        <dbReference type="Rhea" id="RHEA-COMP:10123"/>
        <dbReference type="Rhea" id="RHEA-COMP:10124"/>
        <dbReference type="ChEBI" id="CHEBI:15377"/>
        <dbReference type="ChEBI" id="CHEBI:15378"/>
        <dbReference type="ChEBI" id="CHEBI:59871"/>
        <dbReference type="ChEBI" id="CHEBI:78442"/>
        <dbReference type="ChEBI" id="CHEBI:79333"/>
        <dbReference type="EC" id="3.1.1.96"/>
    </reaction>
</comment>
<dbReference type="GO" id="GO:0005737">
    <property type="term" value="C:cytoplasm"/>
    <property type="evidence" value="ECO:0007669"/>
    <property type="project" value="UniProtKB-SubCell"/>
</dbReference>
<organism evidence="3 4">
    <name type="scientific">Waddlia chondrophila (strain ATCC VR-1470 / WSU 86-1044)</name>
    <dbReference type="NCBI Taxonomy" id="716544"/>
    <lineage>
        <taxon>Bacteria</taxon>
        <taxon>Pseudomonadati</taxon>
        <taxon>Chlamydiota</taxon>
        <taxon>Chlamydiia</taxon>
        <taxon>Parachlamydiales</taxon>
        <taxon>Waddliaceae</taxon>
        <taxon>Waddlia</taxon>
    </lineage>
</organism>
<dbReference type="EC" id="3.1.1.96" evidence="2"/>
<dbReference type="KEGG" id="wch:wcw_1555"/>
<keyword evidence="2" id="KW-0820">tRNA-binding</keyword>
<protein>
    <recommendedName>
        <fullName evidence="2">D-aminoacyl-tRNA deacylase</fullName>
        <shortName evidence="2">DTD</shortName>
        <ecNumber evidence="2">3.1.1.96</ecNumber>
    </recommendedName>
    <alternativeName>
        <fullName evidence="2">Gly-tRNA(Ala) deacylase</fullName>
        <ecNumber evidence="2">3.1.1.-</ecNumber>
    </alternativeName>
</protein>
<comment type="catalytic activity">
    <reaction evidence="2">
        <text>glycyl-tRNA(Ala) + H2O = tRNA(Ala) + glycine + H(+)</text>
        <dbReference type="Rhea" id="RHEA:53744"/>
        <dbReference type="Rhea" id="RHEA-COMP:9657"/>
        <dbReference type="Rhea" id="RHEA-COMP:13640"/>
        <dbReference type="ChEBI" id="CHEBI:15377"/>
        <dbReference type="ChEBI" id="CHEBI:15378"/>
        <dbReference type="ChEBI" id="CHEBI:57305"/>
        <dbReference type="ChEBI" id="CHEBI:78442"/>
        <dbReference type="ChEBI" id="CHEBI:78522"/>
    </reaction>
</comment>
<keyword evidence="2" id="KW-0694">RNA-binding</keyword>
<dbReference type="PANTHER" id="PTHR10472">
    <property type="entry name" value="D-TYROSYL-TRNA TYR DEACYLASE"/>
    <property type="match status" value="1"/>
</dbReference>
<dbReference type="STRING" id="716544.wcw_1555"/>
<dbReference type="SUPFAM" id="SSF69500">
    <property type="entry name" value="DTD-like"/>
    <property type="match status" value="1"/>
</dbReference>
<dbReference type="OrthoDB" id="9801395at2"/>
<comment type="subunit">
    <text evidence="2">Homodimer.</text>
</comment>
<reference evidence="3 4" key="1">
    <citation type="journal article" date="2010" name="PLoS ONE">
        <title>The Waddlia genome: a window into chlamydial biology.</title>
        <authorList>
            <person name="Bertelli C."/>
            <person name="Collyn F."/>
            <person name="Croxatto A."/>
            <person name="Ruckert C."/>
            <person name="Polkinghorne A."/>
            <person name="Kebbi-Beghdadi C."/>
            <person name="Goesmann A."/>
            <person name="Vaughan L."/>
            <person name="Greub G."/>
        </authorList>
    </citation>
    <scope>NUCLEOTIDE SEQUENCE [LARGE SCALE GENOMIC DNA]</scope>
    <source>
        <strain evidence="4">ATCC VR-1470 / WSU 86-1044</strain>
    </source>
</reference>
<dbReference type="EC" id="3.1.1.-" evidence="2"/>
<dbReference type="InterPro" id="IPR003732">
    <property type="entry name" value="Daa-tRNA_deacyls_DTD"/>
</dbReference>
<accession>D6YS58</accession>
<sequence>MKLVVQRVSCAEVKIGNVSVGKINKGLLVLLGIHQSDTLESAKRYVNKLVNLRIFEDDAGKMNKSVKEVEGEILVVSQFTLYGNSSKGRRPSFIDAAGPDAAIPIYETFVQEVKREMGRVQTGQFGASMDVSLVNHGPVTMILENLNS</sequence>
<dbReference type="AlphaFoldDB" id="D6YS58"/>
<dbReference type="Pfam" id="PF02580">
    <property type="entry name" value="Tyr_Deacylase"/>
    <property type="match status" value="1"/>
</dbReference>
<dbReference type="EMBL" id="CP001928">
    <property type="protein sequence ID" value="ADI38903.1"/>
    <property type="molecule type" value="Genomic_DNA"/>
</dbReference>
<dbReference type="NCBIfam" id="TIGR00256">
    <property type="entry name" value="D-aminoacyl-tRNA deacylase"/>
    <property type="match status" value="1"/>
</dbReference>
<dbReference type="GO" id="GO:0019478">
    <property type="term" value="P:D-amino acid catabolic process"/>
    <property type="evidence" value="ECO:0007669"/>
    <property type="project" value="UniProtKB-UniRule"/>
</dbReference>
<dbReference type="HOGENOM" id="CLU_076901_1_0_0"/>
<dbReference type="GO" id="GO:0000049">
    <property type="term" value="F:tRNA binding"/>
    <property type="evidence" value="ECO:0007669"/>
    <property type="project" value="UniProtKB-UniRule"/>
</dbReference>
<keyword evidence="4" id="KW-1185">Reference proteome</keyword>
<dbReference type="CDD" id="cd00563">
    <property type="entry name" value="Dtyr_deacylase"/>
    <property type="match status" value="1"/>
</dbReference>
<dbReference type="GO" id="GO:0043908">
    <property type="term" value="F:Ser(Gly)-tRNA(Ala) hydrolase activity"/>
    <property type="evidence" value="ECO:0007669"/>
    <property type="project" value="UniProtKB-UniRule"/>
</dbReference>
<dbReference type="HAMAP" id="MF_00518">
    <property type="entry name" value="Deacylase_Dtd"/>
    <property type="match status" value="1"/>
</dbReference>
<dbReference type="InterPro" id="IPR023509">
    <property type="entry name" value="DTD-like_sf"/>
</dbReference>
<evidence type="ECO:0000313" key="4">
    <source>
        <dbReference type="Proteomes" id="UP000001505"/>
    </source>
</evidence>
<comment type="domain">
    <text evidence="2">A Gly-cisPro motif from one monomer fits into the active site of the other monomer to allow specific chiral rejection of L-amino acids.</text>
</comment>
<evidence type="ECO:0000313" key="3">
    <source>
        <dbReference type="EMBL" id="ADI38903.1"/>
    </source>
</evidence>
<comment type="subcellular location">
    <subcellularLocation>
        <location evidence="2">Cytoplasm</location>
    </subcellularLocation>
</comment>
<keyword evidence="2" id="KW-0963">Cytoplasm</keyword>
<keyword evidence="2" id="KW-0378">Hydrolase</keyword>
<dbReference type="PANTHER" id="PTHR10472:SF5">
    <property type="entry name" value="D-AMINOACYL-TRNA DEACYLASE 1"/>
    <property type="match status" value="1"/>
</dbReference>
<evidence type="ECO:0000256" key="1">
    <source>
        <dbReference type="ARBA" id="ARBA00009673"/>
    </source>
</evidence>
<dbReference type="RefSeq" id="WP_013182610.1">
    <property type="nucleotide sequence ID" value="NC_014225.1"/>
</dbReference>
<proteinExistence type="inferred from homology"/>
<dbReference type="GO" id="GO:0051500">
    <property type="term" value="F:D-tyrosyl-tRNA(Tyr) deacylase activity"/>
    <property type="evidence" value="ECO:0007669"/>
    <property type="project" value="TreeGrafter"/>
</dbReference>
<evidence type="ECO:0000256" key="2">
    <source>
        <dbReference type="HAMAP-Rule" id="MF_00518"/>
    </source>
</evidence>
<dbReference type="Proteomes" id="UP000001505">
    <property type="component" value="Chromosome"/>
</dbReference>
<feature type="short sequence motif" description="Gly-cisPro motif, important for rejection of L-amino acids" evidence="2">
    <location>
        <begin position="137"/>
        <end position="138"/>
    </location>
</feature>
<comment type="similarity">
    <text evidence="1 2">Belongs to the DTD family.</text>
</comment>
<dbReference type="Gene3D" id="3.50.80.10">
    <property type="entry name" value="D-tyrosyl-tRNA(Tyr) deacylase"/>
    <property type="match status" value="1"/>
</dbReference>
<gene>
    <name evidence="2 3" type="primary">dtd</name>
    <name evidence="3" type="ordered locus">wcw_1555</name>
</gene>
<dbReference type="GO" id="GO:0106026">
    <property type="term" value="F:Gly-tRNA(Ala) deacylase activity"/>
    <property type="evidence" value="ECO:0007669"/>
    <property type="project" value="UniProtKB-UniRule"/>
</dbReference>
<dbReference type="FunFam" id="3.50.80.10:FF:000001">
    <property type="entry name" value="D-aminoacyl-tRNA deacylase"/>
    <property type="match status" value="1"/>
</dbReference>